<protein>
    <recommendedName>
        <fullName evidence="4">non-specific serine/threonine protein kinase</fullName>
        <ecNumber evidence="4">2.7.11.1</ecNumber>
    </recommendedName>
</protein>
<reference evidence="29 30" key="1">
    <citation type="submission" date="2020-05" db="EMBL/GenBank/DDBJ databases">
        <title>Vigna angularis (adzuki bean) Var. LongXiaoDou No. 4 denovo assembly.</title>
        <authorList>
            <person name="Xiang H."/>
        </authorList>
    </citation>
    <scope>NUCLEOTIDE SEQUENCE [LARGE SCALE GENOMIC DNA]</scope>
    <source>
        <tissue evidence="29">Leaf</tissue>
    </source>
</reference>
<dbReference type="FunFam" id="3.80.10.10:FF:000177">
    <property type="entry name" value="Leucine-rich repeat receptor-like serine/threonine-protein kinase At1g17230"/>
    <property type="match status" value="1"/>
</dbReference>
<feature type="transmembrane region" description="Helical" evidence="26">
    <location>
        <begin position="533"/>
        <end position="559"/>
    </location>
</feature>
<keyword evidence="6" id="KW-0964">Secreted</keyword>
<evidence type="ECO:0000313" key="29">
    <source>
        <dbReference type="EMBL" id="KAG2404691.1"/>
    </source>
</evidence>
<proteinExistence type="inferred from homology"/>
<keyword evidence="16" id="KW-0611">Plant defense</keyword>
<keyword evidence="11 26" id="KW-0812">Transmembrane</keyword>
<dbReference type="PROSITE" id="PS51450">
    <property type="entry name" value="LRR"/>
    <property type="match status" value="1"/>
</dbReference>
<evidence type="ECO:0000256" key="1">
    <source>
        <dbReference type="ARBA" id="ARBA00004170"/>
    </source>
</evidence>
<name>A0A8T0KZA4_PHAAN</name>
<keyword evidence="8" id="KW-0597">Phosphoprotein</keyword>
<comment type="similarity">
    <text evidence="23">Belongs to the polygalacturonase-inhibiting protein family.</text>
</comment>
<keyword evidence="7" id="KW-0723">Serine/threonine-protein kinase</keyword>
<keyword evidence="20" id="KW-1015">Disulfide bond</keyword>
<evidence type="ECO:0000256" key="20">
    <source>
        <dbReference type="ARBA" id="ARBA00023157"/>
    </source>
</evidence>
<evidence type="ECO:0000256" key="10">
    <source>
        <dbReference type="ARBA" id="ARBA00022679"/>
    </source>
</evidence>
<evidence type="ECO:0000256" key="25">
    <source>
        <dbReference type="ARBA" id="ARBA00048679"/>
    </source>
</evidence>
<feature type="domain" description="Protein kinase" evidence="28">
    <location>
        <begin position="583"/>
        <end position="855"/>
    </location>
</feature>
<dbReference type="Pfam" id="PF00560">
    <property type="entry name" value="LRR_1"/>
    <property type="match status" value="4"/>
</dbReference>
<dbReference type="Gene3D" id="3.80.10.10">
    <property type="entry name" value="Ribonuclease Inhibitor"/>
    <property type="match status" value="3"/>
</dbReference>
<dbReference type="SUPFAM" id="SSF52047">
    <property type="entry name" value="RNI-like"/>
    <property type="match status" value="1"/>
</dbReference>
<feature type="chain" id="PRO_5035850051" description="non-specific serine/threonine protein kinase" evidence="27">
    <location>
        <begin position="30"/>
        <end position="857"/>
    </location>
</feature>
<sequence>MVFLFPTLVSMKLLSLWLLLLVMAPSLHATLSSSLSVQHTEANTLLKWKASLGNSSQTFLSSWDGNSSCNWLGIICDHSGSVSSINLTNMGLSGTLQPLNFSSFPNILTLDISLNNFTGSIPPQIGVFSKLTHLHLSYNYLTGPIPSEITQLVNLQVLRLEKNVFDGSIPDEIGALRNLRDISIQIANLTGTIPKSIGNLTSLLFLDFSQNNLYGHIPHEIGNLSNLKQLWLRNNNLHGSIPREICAVPKSLKNCSSLWRVWLEQNQLSGNVTEDFGVYPNLDYIDLSHNNFYGHLSPKWGKCHNLTSLKISNNNLSGSIPPELIQATNLHVLELSSNHLVGDIPEDLGNLTYLFKLSLNNNNLSGNVPIQIASLLDLDTLELGANRFSGLIPTQLGNLAKLLHLNLSRNKFVENIPSEFGKLKYLQNLDLSMNTLSGKIPPVLGELKSLETLNLSHNHLSGDLSGLDEMRSLISIDISYNQLQGPLPNIPAFKMATIEALRNNKGLCGNVSGLEPCPTSPDNYENHHKTNRFILVFLPIGLGTSMLALFVFGVSYHYYRSSKKKVQEDEESPGQNLFSIWSFDGKMVYDFGGQGSVYKAELQTGQVVAVKKLHSVQNGEMSDVKAFTSEIQALTEIRHRNIVKLYGYCSHSRFPFLVYELMEKGSIDKILKEEEEAIAFNWKRRVDAIKGVANALCYMHNDCSPPIVHRDISSKNVLLNLEYVAHVSDFGTAKLLNPNSTNWTSFVGTFGYAAPELAYTMEANEKCDVYSFGVLALEIVFGEHPGEFVSWLVSASNMMESTLDISSFLGKLDERLPHPTKPMAKEIDSIVRMANACLTENPRSRPTMDQVANYFSK</sequence>
<keyword evidence="18 26" id="KW-1133">Transmembrane helix</keyword>
<keyword evidence="22" id="KW-0325">Glycoprotein</keyword>
<evidence type="ECO:0000256" key="13">
    <source>
        <dbReference type="ARBA" id="ARBA00022737"/>
    </source>
</evidence>
<feature type="signal peptide" evidence="27">
    <location>
        <begin position="1"/>
        <end position="29"/>
    </location>
</feature>
<dbReference type="EC" id="2.7.11.1" evidence="4"/>
<evidence type="ECO:0000259" key="28">
    <source>
        <dbReference type="PROSITE" id="PS50011"/>
    </source>
</evidence>
<dbReference type="PROSITE" id="PS00109">
    <property type="entry name" value="PROTEIN_KINASE_TYR"/>
    <property type="match status" value="1"/>
</dbReference>
<evidence type="ECO:0000256" key="26">
    <source>
        <dbReference type="SAM" id="Phobius"/>
    </source>
</evidence>
<dbReference type="Pfam" id="PF08263">
    <property type="entry name" value="LRRNT_2"/>
    <property type="match status" value="1"/>
</dbReference>
<comment type="catalytic activity">
    <reaction evidence="25">
        <text>L-seryl-[protein] + ATP = O-phospho-L-seryl-[protein] + ADP + H(+)</text>
        <dbReference type="Rhea" id="RHEA:17989"/>
        <dbReference type="Rhea" id="RHEA-COMP:9863"/>
        <dbReference type="Rhea" id="RHEA-COMP:11604"/>
        <dbReference type="ChEBI" id="CHEBI:15378"/>
        <dbReference type="ChEBI" id="CHEBI:29999"/>
        <dbReference type="ChEBI" id="CHEBI:30616"/>
        <dbReference type="ChEBI" id="CHEBI:83421"/>
        <dbReference type="ChEBI" id="CHEBI:456216"/>
        <dbReference type="EC" id="2.7.11.1"/>
    </reaction>
</comment>
<organism evidence="29 30">
    <name type="scientific">Phaseolus angularis</name>
    <name type="common">Azuki bean</name>
    <name type="synonym">Vigna angularis</name>
    <dbReference type="NCBI Taxonomy" id="3914"/>
    <lineage>
        <taxon>Eukaryota</taxon>
        <taxon>Viridiplantae</taxon>
        <taxon>Streptophyta</taxon>
        <taxon>Embryophyta</taxon>
        <taxon>Tracheophyta</taxon>
        <taxon>Spermatophyta</taxon>
        <taxon>Magnoliopsida</taxon>
        <taxon>eudicotyledons</taxon>
        <taxon>Gunneridae</taxon>
        <taxon>Pentapetalae</taxon>
        <taxon>rosids</taxon>
        <taxon>fabids</taxon>
        <taxon>Fabales</taxon>
        <taxon>Fabaceae</taxon>
        <taxon>Papilionoideae</taxon>
        <taxon>50 kb inversion clade</taxon>
        <taxon>NPAAA clade</taxon>
        <taxon>indigoferoid/millettioid clade</taxon>
        <taxon>Phaseoleae</taxon>
        <taxon>Vigna</taxon>
    </lineage>
</organism>
<evidence type="ECO:0000256" key="5">
    <source>
        <dbReference type="ARBA" id="ARBA00022512"/>
    </source>
</evidence>
<keyword evidence="12 27" id="KW-0732">Signal</keyword>
<evidence type="ECO:0000256" key="4">
    <source>
        <dbReference type="ARBA" id="ARBA00012513"/>
    </source>
</evidence>
<evidence type="ECO:0000256" key="7">
    <source>
        <dbReference type="ARBA" id="ARBA00022527"/>
    </source>
</evidence>
<dbReference type="FunFam" id="1.10.510.10:FF:000445">
    <property type="entry name" value="MDIS1-interacting receptor like kinase 2"/>
    <property type="match status" value="1"/>
</dbReference>
<evidence type="ECO:0000256" key="27">
    <source>
        <dbReference type="SAM" id="SignalP"/>
    </source>
</evidence>
<comment type="subcellular location">
    <subcellularLocation>
        <location evidence="1">Membrane</location>
        <topology evidence="1">Peripheral membrane protein</topology>
    </subcellularLocation>
    <subcellularLocation>
        <location evidence="3">Membrane</location>
        <topology evidence="3">Single-pass type I membrane protein</topology>
    </subcellularLocation>
    <subcellularLocation>
        <location evidence="2">Secreted</location>
        <location evidence="2">Cell wall</location>
    </subcellularLocation>
</comment>
<dbReference type="Pfam" id="PF00069">
    <property type="entry name" value="Pkinase"/>
    <property type="match status" value="1"/>
</dbReference>
<dbReference type="GO" id="GO:0016020">
    <property type="term" value="C:membrane"/>
    <property type="evidence" value="ECO:0007669"/>
    <property type="project" value="UniProtKB-SubCell"/>
</dbReference>
<evidence type="ECO:0000256" key="19">
    <source>
        <dbReference type="ARBA" id="ARBA00023136"/>
    </source>
</evidence>
<evidence type="ECO:0000256" key="24">
    <source>
        <dbReference type="ARBA" id="ARBA00047899"/>
    </source>
</evidence>
<keyword evidence="5" id="KW-0134">Cell wall</keyword>
<keyword evidence="10" id="KW-0808">Transferase</keyword>
<evidence type="ECO:0000256" key="21">
    <source>
        <dbReference type="ARBA" id="ARBA00023170"/>
    </source>
</evidence>
<evidence type="ECO:0000256" key="9">
    <source>
        <dbReference type="ARBA" id="ARBA00022614"/>
    </source>
</evidence>
<evidence type="ECO:0000313" key="30">
    <source>
        <dbReference type="Proteomes" id="UP000743370"/>
    </source>
</evidence>
<dbReference type="SMART" id="SM00369">
    <property type="entry name" value="LRR_TYP"/>
    <property type="match status" value="7"/>
</dbReference>
<dbReference type="Gene3D" id="1.10.510.10">
    <property type="entry name" value="Transferase(Phosphotransferase) domain 1"/>
    <property type="match status" value="1"/>
</dbReference>
<evidence type="ECO:0000256" key="22">
    <source>
        <dbReference type="ARBA" id="ARBA00023180"/>
    </source>
</evidence>
<dbReference type="GO" id="GO:0006952">
    <property type="term" value="P:defense response"/>
    <property type="evidence" value="ECO:0007669"/>
    <property type="project" value="UniProtKB-KW"/>
</dbReference>
<dbReference type="InterPro" id="IPR003591">
    <property type="entry name" value="Leu-rich_rpt_typical-subtyp"/>
</dbReference>
<dbReference type="SUPFAM" id="SSF56112">
    <property type="entry name" value="Protein kinase-like (PK-like)"/>
    <property type="match status" value="1"/>
</dbReference>
<dbReference type="EMBL" id="JABFOF010000002">
    <property type="protein sequence ID" value="KAG2404691.1"/>
    <property type="molecule type" value="Genomic_DNA"/>
</dbReference>
<dbReference type="InterPro" id="IPR013210">
    <property type="entry name" value="LRR_N_plant-typ"/>
</dbReference>
<dbReference type="InterPro" id="IPR001611">
    <property type="entry name" value="Leu-rich_rpt"/>
</dbReference>
<dbReference type="AlphaFoldDB" id="A0A8T0KZA4"/>
<keyword evidence="9" id="KW-0433">Leucine-rich repeat</keyword>
<keyword evidence="15 29" id="KW-0418">Kinase</keyword>
<evidence type="ECO:0000256" key="2">
    <source>
        <dbReference type="ARBA" id="ARBA00004191"/>
    </source>
</evidence>
<evidence type="ECO:0000256" key="3">
    <source>
        <dbReference type="ARBA" id="ARBA00004479"/>
    </source>
</evidence>
<evidence type="ECO:0000256" key="17">
    <source>
        <dbReference type="ARBA" id="ARBA00022840"/>
    </source>
</evidence>
<dbReference type="InterPro" id="IPR000719">
    <property type="entry name" value="Prot_kinase_dom"/>
</dbReference>
<keyword evidence="17" id="KW-0067">ATP-binding</keyword>
<dbReference type="PRINTS" id="PR00019">
    <property type="entry name" value="LEURICHRPT"/>
</dbReference>
<comment type="caution">
    <text evidence="29">The sequence shown here is derived from an EMBL/GenBank/DDBJ whole genome shotgun (WGS) entry which is preliminary data.</text>
</comment>
<dbReference type="SUPFAM" id="SSF52058">
    <property type="entry name" value="L domain-like"/>
    <property type="match status" value="1"/>
</dbReference>
<dbReference type="GO" id="GO:0004674">
    <property type="term" value="F:protein serine/threonine kinase activity"/>
    <property type="evidence" value="ECO:0007669"/>
    <property type="project" value="UniProtKB-KW"/>
</dbReference>
<evidence type="ECO:0000256" key="14">
    <source>
        <dbReference type="ARBA" id="ARBA00022741"/>
    </source>
</evidence>
<gene>
    <name evidence="29" type="ORF">HKW66_Vig0116130</name>
</gene>
<keyword evidence="14" id="KW-0547">Nucleotide-binding</keyword>
<comment type="catalytic activity">
    <reaction evidence="24">
        <text>L-threonyl-[protein] + ATP = O-phospho-L-threonyl-[protein] + ADP + H(+)</text>
        <dbReference type="Rhea" id="RHEA:46608"/>
        <dbReference type="Rhea" id="RHEA-COMP:11060"/>
        <dbReference type="Rhea" id="RHEA-COMP:11605"/>
        <dbReference type="ChEBI" id="CHEBI:15378"/>
        <dbReference type="ChEBI" id="CHEBI:30013"/>
        <dbReference type="ChEBI" id="CHEBI:30616"/>
        <dbReference type="ChEBI" id="CHEBI:61977"/>
        <dbReference type="ChEBI" id="CHEBI:456216"/>
        <dbReference type="EC" id="2.7.11.1"/>
    </reaction>
</comment>
<dbReference type="InterPro" id="IPR051420">
    <property type="entry name" value="Ser_Thr_Kinases_DiverseReg"/>
</dbReference>
<evidence type="ECO:0000256" key="12">
    <source>
        <dbReference type="ARBA" id="ARBA00022729"/>
    </source>
</evidence>
<evidence type="ECO:0000256" key="23">
    <source>
        <dbReference type="ARBA" id="ARBA00038043"/>
    </source>
</evidence>
<keyword evidence="13" id="KW-0677">Repeat</keyword>
<dbReference type="InterPro" id="IPR008266">
    <property type="entry name" value="Tyr_kinase_AS"/>
</dbReference>
<dbReference type="Proteomes" id="UP000743370">
    <property type="component" value="Unassembled WGS sequence"/>
</dbReference>
<evidence type="ECO:0000256" key="11">
    <source>
        <dbReference type="ARBA" id="ARBA00022692"/>
    </source>
</evidence>
<evidence type="ECO:0000256" key="6">
    <source>
        <dbReference type="ARBA" id="ARBA00022525"/>
    </source>
</evidence>
<dbReference type="Pfam" id="PF23598">
    <property type="entry name" value="LRR_14"/>
    <property type="match status" value="1"/>
</dbReference>
<dbReference type="PROSITE" id="PS50011">
    <property type="entry name" value="PROTEIN_KINASE_DOM"/>
    <property type="match status" value="1"/>
</dbReference>
<dbReference type="InterPro" id="IPR011009">
    <property type="entry name" value="Kinase-like_dom_sf"/>
</dbReference>
<evidence type="ECO:0000256" key="18">
    <source>
        <dbReference type="ARBA" id="ARBA00022989"/>
    </source>
</evidence>
<dbReference type="InterPro" id="IPR032675">
    <property type="entry name" value="LRR_dom_sf"/>
</dbReference>
<dbReference type="PANTHER" id="PTHR48005">
    <property type="entry name" value="LEUCINE RICH REPEAT KINASE 2"/>
    <property type="match status" value="1"/>
</dbReference>
<evidence type="ECO:0000256" key="16">
    <source>
        <dbReference type="ARBA" id="ARBA00022821"/>
    </source>
</evidence>
<dbReference type="PANTHER" id="PTHR48005:SF70">
    <property type="entry name" value="MDIS1-INTERACTING RECEPTOR LIKE KINASE 2-LIKE"/>
    <property type="match status" value="1"/>
</dbReference>
<keyword evidence="19 26" id="KW-0472">Membrane</keyword>
<keyword evidence="21 29" id="KW-0675">Receptor</keyword>
<dbReference type="InterPro" id="IPR055414">
    <property type="entry name" value="LRR_R13L4/SHOC2-like"/>
</dbReference>
<dbReference type="FunFam" id="3.30.200.20:FF:000309">
    <property type="entry name" value="Leucine-rich repeat receptor protein kinase MSP1"/>
    <property type="match status" value="1"/>
</dbReference>
<evidence type="ECO:0000256" key="15">
    <source>
        <dbReference type="ARBA" id="ARBA00022777"/>
    </source>
</evidence>
<evidence type="ECO:0000256" key="8">
    <source>
        <dbReference type="ARBA" id="ARBA00022553"/>
    </source>
</evidence>
<dbReference type="GO" id="GO:0005524">
    <property type="term" value="F:ATP binding"/>
    <property type="evidence" value="ECO:0007669"/>
    <property type="project" value="UniProtKB-KW"/>
</dbReference>
<accession>A0A8T0KZA4</accession>
<dbReference type="FunFam" id="3.80.10.10:FF:000400">
    <property type="entry name" value="Nuclear pore complex protein NUP107"/>
    <property type="match status" value="1"/>
</dbReference>
<dbReference type="Gene3D" id="3.30.200.20">
    <property type="entry name" value="Phosphorylase Kinase, domain 1"/>
    <property type="match status" value="1"/>
</dbReference>